<feature type="transmembrane region" description="Helical" evidence="1">
    <location>
        <begin position="301"/>
        <end position="324"/>
    </location>
</feature>
<dbReference type="RefSeq" id="WP_007068025.1">
    <property type="nucleotide sequence ID" value="NZ_DS022272.1"/>
</dbReference>
<feature type="transmembrane region" description="Helical" evidence="1">
    <location>
        <begin position="372"/>
        <end position="389"/>
    </location>
</feature>
<protein>
    <recommendedName>
        <fullName evidence="2">DUF112 domain-containing protein</fullName>
    </recommendedName>
</protein>
<proteinExistence type="predicted"/>
<feature type="transmembrane region" description="Helical" evidence="1">
    <location>
        <begin position="120"/>
        <end position="140"/>
    </location>
</feature>
<evidence type="ECO:0000256" key="1">
    <source>
        <dbReference type="SAM" id="Phobius"/>
    </source>
</evidence>
<feature type="transmembrane region" description="Helical" evidence="1">
    <location>
        <begin position="395"/>
        <end position="410"/>
    </location>
</feature>
<accession>Q0G431</accession>
<comment type="caution">
    <text evidence="3">The sequence shown here is derived from an EMBL/GenBank/DDBJ whole genome shotgun (WGS) entry which is preliminary data.</text>
</comment>
<feature type="transmembrane region" description="Helical" evidence="1">
    <location>
        <begin position="417"/>
        <end position="438"/>
    </location>
</feature>
<feature type="domain" description="DUF112" evidence="2">
    <location>
        <begin position="3"/>
        <end position="419"/>
    </location>
</feature>
<dbReference type="AlphaFoldDB" id="Q0G431"/>
<evidence type="ECO:0000259" key="2">
    <source>
        <dbReference type="Pfam" id="PF01970"/>
    </source>
</evidence>
<dbReference type="PANTHER" id="PTHR35342:SF5">
    <property type="entry name" value="TRICARBOXYLIC TRANSPORT PROTEIN"/>
    <property type="match status" value="1"/>
</dbReference>
<gene>
    <name evidence="3" type="ORF">FP2506_14494</name>
</gene>
<evidence type="ECO:0000313" key="3">
    <source>
        <dbReference type="EMBL" id="EAU41650.1"/>
    </source>
</evidence>
<dbReference type="Pfam" id="PF01970">
    <property type="entry name" value="TctA"/>
    <property type="match status" value="1"/>
</dbReference>
<keyword evidence="1" id="KW-1133">Transmembrane helix</keyword>
<dbReference type="Proteomes" id="UP000004310">
    <property type="component" value="Unassembled WGS sequence"/>
</dbReference>
<name>Q0G431_9HYPH</name>
<dbReference type="InterPro" id="IPR002823">
    <property type="entry name" value="DUF112_TM"/>
</dbReference>
<dbReference type="eggNOG" id="COG3333">
    <property type="taxonomic scope" value="Bacteria"/>
</dbReference>
<feature type="transmembrane region" description="Helical" evidence="1">
    <location>
        <begin position="175"/>
        <end position="198"/>
    </location>
</feature>
<dbReference type="HOGENOM" id="CLU_022936_2_1_5"/>
<organism evidence="3 4">
    <name type="scientific">Fulvimarina pelagi HTCC2506</name>
    <dbReference type="NCBI Taxonomy" id="314231"/>
    <lineage>
        <taxon>Bacteria</taxon>
        <taxon>Pseudomonadati</taxon>
        <taxon>Pseudomonadota</taxon>
        <taxon>Alphaproteobacteria</taxon>
        <taxon>Hyphomicrobiales</taxon>
        <taxon>Aurantimonadaceae</taxon>
        <taxon>Fulvimarina</taxon>
    </lineage>
</organism>
<reference evidence="3 4" key="1">
    <citation type="journal article" date="2010" name="J. Bacteriol.">
        <title>Genome sequence of Fulvimarina pelagi HTCC2506T, a Mn(II)-oxidizing alphaproteobacterium possessing an aerobic anoxygenic photosynthetic gene cluster and Xanthorhodopsin.</title>
        <authorList>
            <person name="Kang I."/>
            <person name="Oh H.M."/>
            <person name="Lim S.I."/>
            <person name="Ferriera S."/>
            <person name="Giovannoni S.J."/>
            <person name="Cho J.C."/>
        </authorList>
    </citation>
    <scope>NUCLEOTIDE SEQUENCE [LARGE SCALE GENOMIC DNA]</scope>
    <source>
        <strain evidence="3 4">HTCC2506</strain>
    </source>
</reference>
<feature type="transmembrane region" description="Helical" evidence="1">
    <location>
        <begin position="91"/>
        <end position="114"/>
    </location>
</feature>
<dbReference type="STRING" id="217511.GCA_001463845_02986"/>
<dbReference type="PANTHER" id="PTHR35342">
    <property type="entry name" value="TRICARBOXYLIC TRANSPORT PROTEIN"/>
    <property type="match status" value="1"/>
</dbReference>
<feature type="transmembrane region" description="Helical" evidence="1">
    <location>
        <begin position="40"/>
        <end position="66"/>
    </location>
</feature>
<feature type="transmembrane region" description="Helical" evidence="1">
    <location>
        <begin position="444"/>
        <end position="464"/>
    </location>
</feature>
<sequence length="471" mass="48216">MMAALLAGTLWGLALGALPGVTGLTALILALPFATMLDPIPGLILLIAIHAVADTGGAISAITLAIPGTPSNAATVEDGNWLARHGQARRAIAASAFASALGGILGFLLLVAALPFSLWLIRQAGAPEILTVSILGLFSAARFGGGRLHKGFFAVAMGIFAGLIGTRETTGEPRLWFGIEGLYDGLALMAVATGLFAGPEMIRLIGARTGTPVLAEEKPGWRSAGFSDVLSRPVLLLKASVVGWLVGLMPGVGGSVSGFLSYAWAGVQTAEPRDAASRRSGVIAAEAGNNAKEGGDLIPTLTLGLPGGAGMAILLGAFASFGLSPSPTFAVDYPEVISAIAMTLLVANILGGLLVVFGSAAFLALLRIPTNLFAPIVAVLGLAAIATLRNEVMDIWTTAFFAAIGVAMIAKGYSRPAFLIGFILAPVIETYGAISFAAYGWSFLLRPFVLGAFVLCLILAFAGFRRRASGT</sequence>
<evidence type="ECO:0000313" key="4">
    <source>
        <dbReference type="Proteomes" id="UP000004310"/>
    </source>
</evidence>
<feature type="transmembrane region" description="Helical" evidence="1">
    <location>
        <begin position="336"/>
        <end position="365"/>
    </location>
</feature>
<feature type="transmembrane region" description="Helical" evidence="1">
    <location>
        <begin position="152"/>
        <end position="169"/>
    </location>
</feature>
<keyword evidence="4" id="KW-1185">Reference proteome</keyword>
<keyword evidence="1" id="KW-0812">Transmembrane</keyword>
<keyword evidence="1" id="KW-0472">Membrane</keyword>
<dbReference type="EMBL" id="AATP01000002">
    <property type="protein sequence ID" value="EAU41650.1"/>
    <property type="molecule type" value="Genomic_DNA"/>
</dbReference>